<evidence type="ECO:0000313" key="1">
    <source>
        <dbReference type="EMBL" id="TXF11547.1"/>
    </source>
</evidence>
<keyword evidence="2" id="KW-1185">Reference proteome</keyword>
<name>A0A5C7ESA4_9PROT</name>
<accession>A0A5C7ESA4</accession>
<dbReference type="Proteomes" id="UP000321201">
    <property type="component" value="Unassembled WGS sequence"/>
</dbReference>
<dbReference type="AlphaFoldDB" id="A0A5C7ESA4"/>
<dbReference type="InParanoid" id="A0A5C7ESA4"/>
<comment type="caution">
    <text evidence="1">The sequence shown here is derived from an EMBL/GenBank/DDBJ whole genome shotgun (WGS) entry which is preliminary data.</text>
</comment>
<proteinExistence type="predicted"/>
<protein>
    <submittedName>
        <fullName evidence="1">Uncharacterized protein</fullName>
    </submittedName>
</protein>
<sequence length="68" mass="7609">MDEERIEVSEGGRRAAACLRGVNPADIPDERARALPSGELEIYVEIHGKGRISMKVPAGRWKWRLPPN</sequence>
<gene>
    <name evidence="1" type="ORF">FR698_09390</name>
</gene>
<organism evidence="1 2">
    <name type="scientific">Pelomicrobium methylotrophicum</name>
    <dbReference type="NCBI Taxonomy" id="2602750"/>
    <lineage>
        <taxon>Bacteria</taxon>
        <taxon>Pseudomonadati</taxon>
        <taxon>Pseudomonadota</taxon>
        <taxon>Hydrogenophilia</taxon>
        <taxon>Hydrogenophilia incertae sedis</taxon>
        <taxon>Pelomicrobium</taxon>
    </lineage>
</organism>
<dbReference type="RefSeq" id="WP_147799946.1">
    <property type="nucleotide sequence ID" value="NZ_VPFL01000012.1"/>
</dbReference>
<evidence type="ECO:0000313" key="2">
    <source>
        <dbReference type="Proteomes" id="UP000321201"/>
    </source>
</evidence>
<dbReference type="EMBL" id="VPFL01000012">
    <property type="protein sequence ID" value="TXF11547.1"/>
    <property type="molecule type" value="Genomic_DNA"/>
</dbReference>
<reference evidence="1 2" key="1">
    <citation type="submission" date="2019-08" db="EMBL/GenBank/DDBJ databases">
        <title>Pelomicrobium methylotrophicum gen. nov., sp. nov. a moderately thermophilic, facultatively anaerobic, lithoautotrophic and methylotrophic bacterium isolated from a terrestrial mud volcano.</title>
        <authorList>
            <person name="Slobodkina G.B."/>
            <person name="Merkel A.Y."/>
            <person name="Slobodkin A.I."/>
        </authorList>
    </citation>
    <scope>NUCLEOTIDE SEQUENCE [LARGE SCALE GENOMIC DNA]</scope>
    <source>
        <strain evidence="1 2">SM250</strain>
    </source>
</reference>